<feature type="domain" description="Glucosamine inositolphosphorylceramide transferase 1 N-terminal" evidence="1">
    <location>
        <begin position="177"/>
        <end position="378"/>
    </location>
</feature>
<name>A0A1M3KX82_9BACT</name>
<dbReference type="STRING" id="1895771.BGO89_10125"/>
<accession>A0A1M3KX82</accession>
<reference evidence="2 3" key="1">
    <citation type="submission" date="2016-09" db="EMBL/GenBank/DDBJ databases">
        <title>Genome-resolved meta-omics ties microbial dynamics to process performance in biotechnology for thiocyanate degradation.</title>
        <authorList>
            <person name="Kantor R.S."/>
            <person name="Huddy R.J."/>
            <person name="Iyer R."/>
            <person name="Thomas B.C."/>
            <person name="Brown C.T."/>
            <person name="Anantharaman K."/>
            <person name="Tringe S."/>
            <person name="Hettich R.L."/>
            <person name="Harrison S.T."/>
            <person name="Banfield J.F."/>
        </authorList>
    </citation>
    <scope>NUCLEOTIDE SEQUENCE [LARGE SCALE GENOMIC DNA]</scope>
    <source>
        <strain evidence="2">59-99</strain>
    </source>
</reference>
<protein>
    <recommendedName>
        <fullName evidence="1">Glucosamine inositolphosphorylceramide transferase 1 N-terminal domain-containing protein</fullName>
    </recommendedName>
</protein>
<dbReference type="SUPFAM" id="SSF75005">
    <property type="entry name" value="Arabinanase/levansucrase/invertase"/>
    <property type="match status" value="1"/>
</dbReference>
<dbReference type="Proteomes" id="UP000184233">
    <property type="component" value="Unassembled WGS sequence"/>
</dbReference>
<dbReference type="Pfam" id="PF24793">
    <property type="entry name" value="GINT1_N"/>
    <property type="match status" value="1"/>
</dbReference>
<dbReference type="AlphaFoldDB" id="A0A1M3KX82"/>
<dbReference type="Gene3D" id="2.115.10.20">
    <property type="entry name" value="Glycosyl hydrolase domain, family 43"/>
    <property type="match status" value="1"/>
</dbReference>
<proteinExistence type="predicted"/>
<evidence type="ECO:0000313" key="3">
    <source>
        <dbReference type="Proteomes" id="UP000184233"/>
    </source>
</evidence>
<dbReference type="InterPro" id="IPR056442">
    <property type="entry name" value="GINT1_N"/>
</dbReference>
<evidence type="ECO:0000259" key="1">
    <source>
        <dbReference type="Pfam" id="PF24793"/>
    </source>
</evidence>
<organism evidence="2 3">
    <name type="scientific">Candidatus Kapaibacterium thiocyanatum</name>
    <dbReference type="NCBI Taxonomy" id="1895771"/>
    <lineage>
        <taxon>Bacteria</taxon>
        <taxon>Pseudomonadati</taxon>
        <taxon>Candidatus Kapaibacteriota</taxon>
        <taxon>Candidatus Kapaibacteriia</taxon>
        <taxon>Candidatus Kapaibacteriales</taxon>
        <taxon>Candidatus Kapaibacteriaceae</taxon>
        <taxon>Candidatus Kapaibacterium</taxon>
    </lineage>
</organism>
<dbReference type="EMBL" id="MKVH01000024">
    <property type="protein sequence ID" value="OJX56874.1"/>
    <property type="molecule type" value="Genomic_DNA"/>
</dbReference>
<dbReference type="InterPro" id="IPR023296">
    <property type="entry name" value="Glyco_hydro_beta-prop_sf"/>
</dbReference>
<sequence>MTDRQFVLNLRDRFDILCTGHVVPSAQPSVLDMEVTTGAPDPVDDARWYRFPMVVVRFLRTGTDDVLLTEHIRFVNYSTGANRADLVNALALGLAKLAGTGGLDVQSVRVTAVIDPAQSGRTQHPAMSILLKRLKGLFVYEQWNCGIGRLEEADLKAGGPLALPQHMHWLPWPRVRTFNADPFVVDIDGIPWILYEYIDSREKGEIRARSWDGRRWGDEISLLVGDGHYSYPCIFRHGGEIFVLPEGSASGRTVLYRLATDTMRLVEHAVLFEDKGIIDPTIVHRDGYWWLWGGIPGLQENASVFLWYATAPHGPWVSHPSSPLSLDVRSSRPGGSVWEQGGMLYRPAQDSSRGYGCAVAIHRIDRLTPEHYAETPVGTMPPAANWKQPAGFHTLSRDGQWVVVDALRNRYSLWLPFARIFERIIGR</sequence>
<comment type="caution">
    <text evidence="2">The sequence shown here is derived from an EMBL/GenBank/DDBJ whole genome shotgun (WGS) entry which is preliminary data.</text>
</comment>
<evidence type="ECO:0000313" key="2">
    <source>
        <dbReference type="EMBL" id="OJX56874.1"/>
    </source>
</evidence>
<gene>
    <name evidence="2" type="ORF">BGO89_10125</name>
</gene>